<evidence type="ECO:0000313" key="1">
    <source>
        <dbReference type="EMBL" id="SPS05549.1"/>
    </source>
</evidence>
<protein>
    <recommendedName>
        <fullName evidence="2">Lipoprotein</fullName>
    </recommendedName>
</protein>
<gene>
    <name evidence="1" type="ORF">NITFAB_1139</name>
</gene>
<reference evidence="1" key="1">
    <citation type="submission" date="2018-05" db="EMBL/GenBank/DDBJ databases">
        <authorList>
            <person name="Lanie J.A."/>
            <person name="Ng W.-L."/>
            <person name="Kazmierczak K.M."/>
            <person name="Andrzejewski T.M."/>
            <person name="Davidsen T.M."/>
            <person name="Wayne K.J."/>
            <person name="Tettelin H."/>
            <person name="Glass J.I."/>
            <person name="Rusch D."/>
            <person name="Podicherti R."/>
            <person name="Tsui H.-C.T."/>
            <person name="Winkler M.E."/>
        </authorList>
    </citation>
    <scope>NUCLEOTIDE SEQUENCE</scope>
    <source>
        <strain evidence="1">KNB</strain>
    </source>
</reference>
<dbReference type="AlphaFoldDB" id="A0A2X0QTW2"/>
<name>A0A2X0QTW2_9PROT</name>
<accession>A0A2X0QTW2</accession>
<dbReference type="EMBL" id="LS423452">
    <property type="protein sequence ID" value="SPS05549.1"/>
    <property type="molecule type" value="Genomic_DNA"/>
</dbReference>
<evidence type="ECO:0008006" key="2">
    <source>
        <dbReference type="Google" id="ProtNLM"/>
    </source>
</evidence>
<dbReference type="PROSITE" id="PS51257">
    <property type="entry name" value="PROKAR_LIPOPROTEIN"/>
    <property type="match status" value="1"/>
</dbReference>
<proteinExistence type="predicted"/>
<sequence>MMHRSIVLSVVACVTMSGCAGIKEPIGAKYTPTTNVGAFVLEDLKAAKTNLDQAVQVGALRYDDPARKCLTAALGRFGTEDQESFEPEIKGALSFMTVPYIRGQQLASRPPVSDECKQLIGDLMVKGLSI</sequence>
<organism evidence="1">
    <name type="scientific">Candidatus Nitrotoga fabula</name>
    <dbReference type="NCBI Taxonomy" id="2182327"/>
    <lineage>
        <taxon>Bacteria</taxon>
        <taxon>Pseudomonadati</taxon>
        <taxon>Pseudomonadota</taxon>
        <taxon>Betaproteobacteria</taxon>
        <taxon>Nitrosomonadales</taxon>
        <taxon>Gallionellaceae</taxon>
        <taxon>Candidatus Nitrotoga</taxon>
    </lineage>
</organism>